<gene>
    <name evidence="1" type="ORF">TR137266</name>
</gene>
<dbReference type="EMBL" id="GEEE01023511">
    <property type="protein sequence ID" value="JAP39714.1"/>
    <property type="molecule type" value="Transcribed_RNA"/>
</dbReference>
<sequence>MDAPGVLFVREKSSSDLQSAQESETIRHAAASDYNVVWRLYSTPHCNKAIHLSNEQFQTYHLENPTLSTRTQPGKPIKATNNIVTRSAERELTLSAHSLGSPVVTAITFGALNLSFVDTLPDFNNYNMV</sequence>
<reference evidence="1" key="1">
    <citation type="submission" date="2016-01" db="EMBL/GenBank/DDBJ databases">
        <title>Reference transcriptome for the parasite Schistocephalus solidus: insights into the molecular evolution of parasitism.</title>
        <authorList>
            <person name="Hebert F.O."/>
            <person name="Grambauer S."/>
            <person name="Barber I."/>
            <person name="Landry C.R."/>
            <person name="Aubin-Horth N."/>
        </authorList>
    </citation>
    <scope>NUCLEOTIDE SEQUENCE</scope>
</reference>
<accession>A0A0X3Q0G4</accession>
<organism evidence="1">
    <name type="scientific">Schistocephalus solidus</name>
    <name type="common">Tapeworm</name>
    <dbReference type="NCBI Taxonomy" id="70667"/>
    <lineage>
        <taxon>Eukaryota</taxon>
        <taxon>Metazoa</taxon>
        <taxon>Spiralia</taxon>
        <taxon>Lophotrochozoa</taxon>
        <taxon>Platyhelminthes</taxon>
        <taxon>Cestoda</taxon>
        <taxon>Eucestoda</taxon>
        <taxon>Diphyllobothriidea</taxon>
        <taxon>Diphyllobothriidae</taxon>
        <taxon>Schistocephalus</taxon>
    </lineage>
</organism>
<dbReference type="EMBL" id="GEEE01007518">
    <property type="protein sequence ID" value="JAP55707.1"/>
    <property type="molecule type" value="Transcribed_RNA"/>
</dbReference>
<protein>
    <submittedName>
        <fullName evidence="1">Uncharacterized protein</fullName>
    </submittedName>
</protein>
<dbReference type="AlphaFoldDB" id="A0A0X3Q0G4"/>
<name>A0A0X3Q0G4_SCHSO</name>
<proteinExistence type="predicted"/>
<evidence type="ECO:0000313" key="1">
    <source>
        <dbReference type="EMBL" id="JAP55707.1"/>
    </source>
</evidence>